<keyword evidence="1" id="KW-0813">Transport</keyword>
<feature type="region of interest" description="Disordered" evidence="4">
    <location>
        <begin position="232"/>
        <end position="271"/>
    </location>
</feature>
<feature type="compositionally biased region" description="Polar residues" evidence="4">
    <location>
        <begin position="232"/>
        <end position="251"/>
    </location>
</feature>
<dbReference type="GO" id="GO:0090110">
    <property type="term" value="P:COPII-coated vesicle cargo loading"/>
    <property type="evidence" value="ECO:0007669"/>
    <property type="project" value="TreeGrafter"/>
</dbReference>
<dbReference type="Gene3D" id="1.25.40.1030">
    <property type="match status" value="1"/>
</dbReference>
<keyword evidence="2" id="KW-0853">WD repeat</keyword>
<dbReference type="AlphaFoldDB" id="A0AAD5WGV9"/>
<accession>A0AAD5WGV9</accession>
<dbReference type="GO" id="GO:0030127">
    <property type="term" value="C:COPII vesicle coat"/>
    <property type="evidence" value="ECO:0007669"/>
    <property type="project" value="TreeGrafter"/>
</dbReference>
<evidence type="ECO:0000256" key="4">
    <source>
        <dbReference type="SAM" id="MobiDB-lite"/>
    </source>
</evidence>
<evidence type="ECO:0000256" key="3">
    <source>
        <dbReference type="ARBA" id="ARBA00022737"/>
    </source>
</evidence>
<reference evidence="5" key="1">
    <citation type="submission" date="2021-06" db="EMBL/GenBank/DDBJ databases">
        <title>Parelaphostrongylus tenuis whole genome reference sequence.</title>
        <authorList>
            <person name="Garwood T.J."/>
            <person name="Larsen P.A."/>
            <person name="Fountain-Jones N.M."/>
            <person name="Garbe J.R."/>
            <person name="Macchietto M.G."/>
            <person name="Kania S.A."/>
            <person name="Gerhold R.W."/>
            <person name="Richards J.E."/>
            <person name="Wolf T.M."/>
        </authorList>
    </citation>
    <scope>NUCLEOTIDE SEQUENCE</scope>
    <source>
        <strain evidence="5">MNPRO001-30</strain>
        <tissue evidence="5">Meninges</tissue>
    </source>
</reference>
<name>A0AAD5WGV9_PARTN</name>
<keyword evidence="3" id="KW-0677">Repeat</keyword>
<gene>
    <name evidence="5" type="primary">SEC31_1</name>
    <name evidence="5" type="ORF">KIN20_030960</name>
</gene>
<evidence type="ECO:0000313" key="6">
    <source>
        <dbReference type="Proteomes" id="UP001196413"/>
    </source>
</evidence>
<comment type="caution">
    <text evidence="5">The sequence shown here is derived from an EMBL/GenBank/DDBJ whole genome shotgun (WGS) entry which is preliminary data.</text>
</comment>
<dbReference type="EMBL" id="JAHQIW010006577">
    <property type="protein sequence ID" value="KAJ1369485.1"/>
    <property type="molecule type" value="Genomic_DNA"/>
</dbReference>
<feature type="compositionally biased region" description="Polar residues" evidence="4">
    <location>
        <begin position="259"/>
        <end position="271"/>
    </location>
</feature>
<dbReference type="GO" id="GO:0070971">
    <property type="term" value="C:endoplasmic reticulum exit site"/>
    <property type="evidence" value="ECO:0007669"/>
    <property type="project" value="TreeGrafter"/>
</dbReference>
<organism evidence="5 6">
    <name type="scientific">Parelaphostrongylus tenuis</name>
    <name type="common">Meningeal worm</name>
    <dbReference type="NCBI Taxonomy" id="148309"/>
    <lineage>
        <taxon>Eukaryota</taxon>
        <taxon>Metazoa</taxon>
        <taxon>Ecdysozoa</taxon>
        <taxon>Nematoda</taxon>
        <taxon>Chromadorea</taxon>
        <taxon>Rhabditida</taxon>
        <taxon>Rhabditina</taxon>
        <taxon>Rhabditomorpha</taxon>
        <taxon>Strongyloidea</taxon>
        <taxon>Metastrongylidae</taxon>
        <taxon>Parelaphostrongylus</taxon>
    </lineage>
</organism>
<protein>
    <submittedName>
        <fullName evidence="5">Protein transport protein S31</fullName>
    </submittedName>
</protein>
<dbReference type="GO" id="GO:0007029">
    <property type="term" value="P:endoplasmic reticulum organization"/>
    <property type="evidence" value="ECO:0007669"/>
    <property type="project" value="TreeGrafter"/>
</dbReference>
<dbReference type="InterPro" id="IPR040251">
    <property type="entry name" value="SEC31-like"/>
</dbReference>
<evidence type="ECO:0000256" key="2">
    <source>
        <dbReference type="ARBA" id="ARBA00022574"/>
    </source>
</evidence>
<evidence type="ECO:0000256" key="1">
    <source>
        <dbReference type="ARBA" id="ARBA00022448"/>
    </source>
</evidence>
<keyword evidence="6" id="KW-1185">Reference proteome</keyword>
<proteinExistence type="predicted"/>
<sequence>MKVSETVVDRLIEQKDYATAFMFAREQRDLLDRVTEKYIAEQLSASQLFLSLVSTANFEQLIDTFPRQQWSRIFALILSRTDRALMVHYMRKMALKWYSEKESDMLPAALAAIVAQDVELLLHASRLYSSDERLAQAIVLRNATGAVVNEEYETLLCTYCEKLIAGGVVDVAWRLLSSFDTKNERLLSLRHSLYFICGGEERTMTKEPTNPRSAHIQAISNSISFSLRQQRNTPFHQSTTPRSGSLTSAAYNQRPPPLQTTNSFTCASNGL</sequence>
<dbReference type="PANTHER" id="PTHR13923">
    <property type="entry name" value="SEC31-RELATED PROTEIN"/>
    <property type="match status" value="1"/>
</dbReference>
<evidence type="ECO:0000313" key="5">
    <source>
        <dbReference type="EMBL" id="KAJ1369485.1"/>
    </source>
</evidence>
<dbReference type="Proteomes" id="UP001196413">
    <property type="component" value="Unassembled WGS sequence"/>
</dbReference>
<dbReference type="GO" id="GO:0005198">
    <property type="term" value="F:structural molecule activity"/>
    <property type="evidence" value="ECO:0007669"/>
    <property type="project" value="TreeGrafter"/>
</dbReference>
<dbReference type="PANTHER" id="PTHR13923:SF11">
    <property type="entry name" value="SECRETORY 31, ISOFORM D"/>
    <property type="match status" value="1"/>
</dbReference>